<keyword evidence="2" id="KW-1185">Reference proteome</keyword>
<comment type="caution">
    <text evidence="1">The sequence shown here is derived from an EMBL/GenBank/DDBJ whole genome shotgun (WGS) entry which is preliminary data.</text>
</comment>
<reference evidence="1 2" key="1">
    <citation type="submission" date="2016-12" db="EMBL/GenBank/DDBJ databases">
        <title>Domibacillus sp. SAB 38T whole genome sequencing.</title>
        <authorList>
            <person name="Verma A."/>
            <person name="Ojha A.K."/>
            <person name="Krishnamurthi S."/>
        </authorList>
    </citation>
    <scope>NUCLEOTIDE SEQUENCE [LARGE SCALE GENOMIC DNA]</scope>
    <source>
        <strain evidence="1 2">SAB 38</strain>
    </source>
</reference>
<accession>A0A1V2A3V3</accession>
<protein>
    <submittedName>
        <fullName evidence="1">Uncharacterized protein</fullName>
    </submittedName>
</protein>
<organism evidence="1 2">
    <name type="scientific">Domibacillus epiphyticus</name>
    <dbReference type="NCBI Taxonomy" id="1714355"/>
    <lineage>
        <taxon>Bacteria</taxon>
        <taxon>Bacillati</taxon>
        <taxon>Bacillota</taxon>
        <taxon>Bacilli</taxon>
        <taxon>Bacillales</taxon>
        <taxon>Bacillaceae</taxon>
        <taxon>Domibacillus</taxon>
    </lineage>
</organism>
<evidence type="ECO:0000313" key="1">
    <source>
        <dbReference type="EMBL" id="OMP65688.1"/>
    </source>
</evidence>
<sequence>MTNWKEAYVRLWKGRSIANIEEAMENELLDKMNHPRLRKKVELKFFESVRRVNASELTDAEKLELISAYITCMEKLKEND</sequence>
<evidence type="ECO:0000313" key="2">
    <source>
        <dbReference type="Proteomes" id="UP000188613"/>
    </source>
</evidence>
<dbReference type="Proteomes" id="UP000188613">
    <property type="component" value="Unassembled WGS sequence"/>
</dbReference>
<dbReference type="EMBL" id="MSFI01000032">
    <property type="protein sequence ID" value="OMP65688.1"/>
    <property type="molecule type" value="Genomic_DNA"/>
</dbReference>
<name>A0A1V2A3V3_9BACI</name>
<gene>
    <name evidence="1" type="ORF">BTO28_16165</name>
</gene>
<dbReference type="RefSeq" id="WP_076768195.1">
    <property type="nucleotide sequence ID" value="NZ_MSFI01000032.1"/>
</dbReference>
<dbReference type="STRING" id="1714355.BTO28_16165"/>
<dbReference type="AlphaFoldDB" id="A0A1V2A3V3"/>
<proteinExistence type="predicted"/>
<dbReference type="OrthoDB" id="2454083at2"/>